<evidence type="ECO:0000313" key="13">
    <source>
        <dbReference type="EMBL" id="CAB4667414.1"/>
    </source>
</evidence>
<name>A0A6J6M3F7_9ZZZZ</name>
<gene>
    <name evidence="13" type="ORF">UFOPK2214_01600</name>
</gene>
<keyword evidence="5 10" id="KW-0812">Transmembrane</keyword>
<dbReference type="GO" id="GO:0005524">
    <property type="term" value="F:ATP binding"/>
    <property type="evidence" value="ECO:0007669"/>
    <property type="project" value="UniProtKB-KW"/>
</dbReference>
<evidence type="ECO:0000256" key="4">
    <source>
        <dbReference type="ARBA" id="ARBA00022519"/>
    </source>
</evidence>
<evidence type="ECO:0000256" key="1">
    <source>
        <dbReference type="ARBA" id="ARBA00004141"/>
    </source>
</evidence>
<evidence type="ECO:0000256" key="2">
    <source>
        <dbReference type="ARBA" id="ARBA00022448"/>
    </source>
</evidence>
<dbReference type="Gene3D" id="1.20.1560.10">
    <property type="entry name" value="ABC transporter type 1, transmembrane domain"/>
    <property type="match status" value="1"/>
</dbReference>
<dbReference type="InterPro" id="IPR027417">
    <property type="entry name" value="P-loop_NTPase"/>
</dbReference>
<dbReference type="EMBL" id="CAEZWJ010000110">
    <property type="protein sequence ID" value="CAB4667414.1"/>
    <property type="molecule type" value="Genomic_DNA"/>
</dbReference>
<evidence type="ECO:0000256" key="10">
    <source>
        <dbReference type="SAM" id="Phobius"/>
    </source>
</evidence>
<evidence type="ECO:0000256" key="5">
    <source>
        <dbReference type="ARBA" id="ARBA00022692"/>
    </source>
</evidence>
<feature type="domain" description="ABC transporter" evidence="11">
    <location>
        <begin position="181"/>
        <end position="416"/>
    </location>
</feature>
<dbReference type="InterPro" id="IPR003593">
    <property type="entry name" value="AAA+_ATPase"/>
</dbReference>
<dbReference type="PANTHER" id="PTHR43394">
    <property type="entry name" value="ATP-DEPENDENT PERMEASE MDL1, MITOCHONDRIAL"/>
    <property type="match status" value="1"/>
</dbReference>
<dbReference type="SUPFAM" id="SSF52540">
    <property type="entry name" value="P-loop containing nucleoside triphosphate hydrolases"/>
    <property type="match status" value="1"/>
</dbReference>
<evidence type="ECO:0000256" key="3">
    <source>
        <dbReference type="ARBA" id="ARBA00022475"/>
    </source>
</evidence>
<comment type="subcellular location">
    <subcellularLocation>
        <location evidence="1">Membrane</location>
        <topology evidence="1">Multi-pass membrane protein</topology>
    </subcellularLocation>
</comment>
<dbReference type="InterPro" id="IPR017871">
    <property type="entry name" value="ABC_transporter-like_CS"/>
</dbReference>
<dbReference type="PROSITE" id="PS00211">
    <property type="entry name" value="ABC_TRANSPORTER_1"/>
    <property type="match status" value="1"/>
</dbReference>
<proteinExistence type="predicted"/>
<keyword evidence="2" id="KW-0813">Transport</keyword>
<dbReference type="InterPro" id="IPR011527">
    <property type="entry name" value="ABC1_TM_dom"/>
</dbReference>
<dbReference type="GO" id="GO:0016887">
    <property type="term" value="F:ATP hydrolysis activity"/>
    <property type="evidence" value="ECO:0007669"/>
    <property type="project" value="InterPro"/>
</dbReference>
<evidence type="ECO:0000256" key="6">
    <source>
        <dbReference type="ARBA" id="ARBA00022741"/>
    </source>
</evidence>
<dbReference type="AlphaFoldDB" id="A0A6J6M3F7"/>
<dbReference type="PANTHER" id="PTHR43394:SF1">
    <property type="entry name" value="ATP-BINDING CASSETTE SUB-FAMILY B MEMBER 10, MITOCHONDRIAL"/>
    <property type="match status" value="1"/>
</dbReference>
<feature type="transmembrane region" description="Helical" evidence="10">
    <location>
        <begin position="88"/>
        <end position="110"/>
    </location>
</feature>
<protein>
    <submittedName>
        <fullName evidence="13">Unannotated protein</fullName>
    </submittedName>
</protein>
<keyword evidence="8 10" id="KW-1133">Transmembrane helix</keyword>
<dbReference type="PROSITE" id="PS50929">
    <property type="entry name" value="ABC_TM1F"/>
    <property type="match status" value="1"/>
</dbReference>
<dbReference type="InterPro" id="IPR039421">
    <property type="entry name" value="Type_1_exporter"/>
</dbReference>
<keyword evidence="3" id="KW-1003">Cell membrane</keyword>
<dbReference type="InterPro" id="IPR036640">
    <property type="entry name" value="ABC1_TM_sf"/>
</dbReference>
<dbReference type="Gene3D" id="3.40.50.300">
    <property type="entry name" value="P-loop containing nucleotide triphosphate hydrolases"/>
    <property type="match status" value="1"/>
</dbReference>
<feature type="domain" description="ABC transmembrane type-1" evidence="12">
    <location>
        <begin position="1"/>
        <end position="148"/>
    </location>
</feature>
<dbReference type="Pfam" id="PF00005">
    <property type="entry name" value="ABC_tran"/>
    <property type="match status" value="1"/>
</dbReference>
<accession>A0A6J6M3F7</accession>
<feature type="transmembrane region" description="Helical" evidence="10">
    <location>
        <begin position="117"/>
        <end position="133"/>
    </location>
</feature>
<evidence type="ECO:0000256" key="7">
    <source>
        <dbReference type="ARBA" id="ARBA00022840"/>
    </source>
</evidence>
<keyword evidence="4" id="KW-0997">Cell inner membrane</keyword>
<sequence length="423" mass="45720">MSWQLTLISLIVFPFLIAASVKFQRDSSRAYLEVREKVGANLSALQEGITGVRVIQAYAREDEQIRRFKESNRELFRSHLYSVKVSTWYFGLIEFAGIASSALIVGLGGFLVHRGSVSLGTVVAFVLLLATLFDPVQQLSQLYNTLQSAAASLHKLFAIIDAEPDVEESTHPTPLPSTGNLVVENITFAYAGSAKPALDNVSVTLTAGTRLALVGPTGAGKSTLAKLMARLYDPQEGSVSFGGINLRDASMEDLRGRIVVIPQEGFLFDGSVRDNLLIAKPDATEAELLAALDRLGLRERFEALPEGLNTEVRERGSRLSAGERQLVALSRAALVDPAVLVLDEATSNLDPGTEMLIEAALERLMVGRSVIVVAHRLSTVQRADKIAVVADAQIAEIGTHDELVALNGHYALLAATWNKTQPH</sequence>
<evidence type="ECO:0000259" key="11">
    <source>
        <dbReference type="PROSITE" id="PS50893"/>
    </source>
</evidence>
<keyword evidence="7" id="KW-0067">ATP-binding</keyword>
<dbReference type="Pfam" id="PF00664">
    <property type="entry name" value="ABC_membrane"/>
    <property type="match status" value="1"/>
</dbReference>
<dbReference type="SUPFAM" id="SSF90123">
    <property type="entry name" value="ABC transporter transmembrane region"/>
    <property type="match status" value="1"/>
</dbReference>
<dbReference type="SMART" id="SM00382">
    <property type="entry name" value="AAA"/>
    <property type="match status" value="1"/>
</dbReference>
<reference evidence="13" key="1">
    <citation type="submission" date="2020-05" db="EMBL/GenBank/DDBJ databases">
        <authorList>
            <person name="Chiriac C."/>
            <person name="Salcher M."/>
            <person name="Ghai R."/>
            <person name="Kavagutti S V."/>
        </authorList>
    </citation>
    <scope>NUCLEOTIDE SEQUENCE</scope>
</reference>
<keyword evidence="6" id="KW-0547">Nucleotide-binding</keyword>
<dbReference type="FunFam" id="3.40.50.300:FF:001001">
    <property type="entry name" value="Multidrug ABC transporter ATP-binding protein"/>
    <property type="match status" value="1"/>
</dbReference>
<dbReference type="InterPro" id="IPR003439">
    <property type="entry name" value="ABC_transporter-like_ATP-bd"/>
</dbReference>
<evidence type="ECO:0000259" key="12">
    <source>
        <dbReference type="PROSITE" id="PS50929"/>
    </source>
</evidence>
<evidence type="ECO:0000256" key="9">
    <source>
        <dbReference type="ARBA" id="ARBA00023136"/>
    </source>
</evidence>
<dbReference type="GO" id="GO:0016020">
    <property type="term" value="C:membrane"/>
    <property type="evidence" value="ECO:0007669"/>
    <property type="project" value="UniProtKB-SubCell"/>
</dbReference>
<organism evidence="13">
    <name type="scientific">freshwater metagenome</name>
    <dbReference type="NCBI Taxonomy" id="449393"/>
    <lineage>
        <taxon>unclassified sequences</taxon>
        <taxon>metagenomes</taxon>
        <taxon>ecological metagenomes</taxon>
    </lineage>
</organism>
<dbReference type="PROSITE" id="PS50893">
    <property type="entry name" value="ABC_TRANSPORTER_2"/>
    <property type="match status" value="1"/>
</dbReference>
<evidence type="ECO:0000256" key="8">
    <source>
        <dbReference type="ARBA" id="ARBA00022989"/>
    </source>
</evidence>
<dbReference type="GO" id="GO:0015421">
    <property type="term" value="F:ABC-type oligopeptide transporter activity"/>
    <property type="evidence" value="ECO:0007669"/>
    <property type="project" value="TreeGrafter"/>
</dbReference>
<keyword evidence="9 10" id="KW-0472">Membrane</keyword>